<dbReference type="PANTHER" id="PTHR33050">
    <property type="entry name" value="REVERSE TRANSCRIPTASE DOMAIN-CONTAINING PROTEIN"/>
    <property type="match status" value="1"/>
</dbReference>
<accession>A0A6S7L014</accession>
<evidence type="ECO:0000313" key="1">
    <source>
        <dbReference type="EMBL" id="CAB4025779.1"/>
    </source>
</evidence>
<evidence type="ECO:0000313" key="2">
    <source>
        <dbReference type="Proteomes" id="UP001152795"/>
    </source>
</evidence>
<dbReference type="Proteomes" id="UP001152795">
    <property type="component" value="Unassembled WGS sequence"/>
</dbReference>
<comment type="caution">
    <text evidence="1">The sequence shown here is derived from an EMBL/GenBank/DDBJ whole genome shotgun (WGS) entry which is preliminary data.</text>
</comment>
<sequence>ASGSLGFGVYYDGEWFNSSWLPLQQPLCIAYKELFPIVLACHVWGTSWARKHVEFQCDNTAVVSGTSKDEQLMHLLRALYLVSTHYNFQVTGKHVPGKSNRLADALSQFQMTEFFKLAPQAAPKPVMVPAELL</sequence>
<proteinExistence type="predicted"/>
<dbReference type="InterPro" id="IPR052055">
    <property type="entry name" value="Hepadnavirus_pol/RT"/>
</dbReference>
<name>A0A6S7L014_PARCT</name>
<protein>
    <submittedName>
        <fullName evidence="1">Uncharacterized protein</fullName>
    </submittedName>
</protein>
<gene>
    <name evidence="1" type="ORF">PACLA_8A011567</name>
</gene>
<organism evidence="1 2">
    <name type="scientific">Paramuricea clavata</name>
    <name type="common">Red gorgonian</name>
    <name type="synonym">Violescent sea-whip</name>
    <dbReference type="NCBI Taxonomy" id="317549"/>
    <lineage>
        <taxon>Eukaryota</taxon>
        <taxon>Metazoa</taxon>
        <taxon>Cnidaria</taxon>
        <taxon>Anthozoa</taxon>
        <taxon>Octocorallia</taxon>
        <taxon>Malacalcyonacea</taxon>
        <taxon>Plexauridae</taxon>
        <taxon>Paramuricea</taxon>
    </lineage>
</organism>
<dbReference type="CDD" id="cd09275">
    <property type="entry name" value="RNase_HI_RT_DIRS1"/>
    <property type="match status" value="1"/>
</dbReference>
<dbReference type="PANTHER" id="PTHR33050:SF8">
    <property type="entry name" value="REVERSE TRANSCRIPTASE DOMAIN-CONTAINING PROTEIN"/>
    <property type="match status" value="1"/>
</dbReference>
<dbReference type="AlphaFoldDB" id="A0A6S7L014"/>
<dbReference type="OrthoDB" id="6019648at2759"/>
<feature type="non-terminal residue" evidence="1">
    <location>
        <position position="133"/>
    </location>
</feature>
<keyword evidence="2" id="KW-1185">Reference proteome</keyword>
<dbReference type="EMBL" id="CACRXK020013822">
    <property type="protein sequence ID" value="CAB4025779.1"/>
    <property type="molecule type" value="Genomic_DNA"/>
</dbReference>
<reference evidence="1" key="1">
    <citation type="submission" date="2020-04" db="EMBL/GenBank/DDBJ databases">
        <authorList>
            <person name="Alioto T."/>
            <person name="Alioto T."/>
            <person name="Gomez Garrido J."/>
        </authorList>
    </citation>
    <scope>NUCLEOTIDE SEQUENCE</scope>
    <source>
        <strain evidence="1">A484AB</strain>
    </source>
</reference>
<feature type="non-terminal residue" evidence="1">
    <location>
        <position position="1"/>
    </location>
</feature>